<reference evidence="1 2" key="1">
    <citation type="submission" date="2016-04" db="EMBL/GenBank/DDBJ databases">
        <authorList>
            <person name="Regsiter A."/>
            <person name="William W."/>
        </authorList>
    </citation>
    <scope>NUCLEOTIDE SEQUENCE [LARGE SCALE GENOMIC DNA]</scope>
    <source>
        <strain evidence="1 2">92</strain>
    </source>
</reference>
<gene>
    <name evidence="1" type="ORF">CITRO92_4729</name>
</gene>
<dbReference type="Proteomes" id="UP000245995">
    <property type="component" value="Chromosome CITRO92"/>
</dbReference>
<dbReference type="AlphaFoldDB" id="A0AAX2BQB8"/>
<accession>A0AAX2BQB8</accession>
<evidence type="ECO:0000313" key="2">
    <source>
        <dbReference type="Proteomes" id="UP000245995"/>
    </source>
</evidence>
<evidence type="ECO:0000313" key="1">
    <source>
        <dbReference type="EMBL" id="SBA34019.1"/>
    </source>
</evidence>
<proteinExistence type="predicted"/>
<name>A0AAX2BQB8_CITAM</name>
<organism evidence="1 2">
    <name type="scientific">Citrobacter amalonaticus</name>
    <dbReference type="NCBI Taxonomy" id="35703"/>
    <lineage>
        <taxon>Bacteria</taxon>
        <taxon>Pseudomonadati</taxon>
        <taxon>Pseudomonadota</taxon>
        <taxon>Gammaproteobacteria</taxon>
        <taxon>Enterobacterales</taxon>
        <taxon>Enterobacteriaceae</taxon>
        <taxon>Citrobacter</taxon>
    </lineage>
</organism>
<evidence type="ECO:0008006" key="3">
    <source>
        <dbReference type="Google" id="ProtNLM"/>
    </source>
</evidence>
<sequence>MRPLLDDEEVFTPNSFVQFIRRLGYRVTPPSDNMKSTV</sequence>
<dbReference type="EMBL" id="LT556085">
    <property type="protein sequence ID" value="SBA34019.1"/>
    <property type="molecule type" value="Genomic_DNA"/>
</dbReference>
<protein>
    <recommendedName>
        <fullName evidence="3">Bacteriophage protein</fullName>
    </recommendedName>
</protein>